<evidence type="ECO:0000313" key="3">
    <source>
        <dbReference type="EMBL" id="EUA93673.1"/>
    </source>
</evidence>
<comment type="caution">
    <text evidence="3">The sequence shown here is derived from an EMBL/GenBank/DDBJ whole genome shotgun (WGS) entry which is preliminary data.</text>
</comment>
<name>A0ABN0R927_MYCUL</name>
<keyword evidence="4" id="KW-1185">Reference proteome</keyword>
<feature type="region of interest" description="Disordered" evidence="1">
    <location>
        <begin position="107"/>
        <end position="137"/>
    </location>
</feature>
<evidence type="ECO:0000256" key="1">
    <source>
        <dbReference type="SAM" id="MobiDB-lite"/>
    </source>
</evidence>
<sequence length="168" mass="18278">MLLEVYLERIERLAASCGLPVVRYDARARRPRSPNSASTRERLPLLGVPIAIKDDVDVAGEVTTYAAAGMRAAAPTRKCRRFAGSGCGHHRQDQCAELMMMPYTESLTSGHPQSVEPARTPGAAAGAAPPRRRGTGAGGLRIRWRRINPHPVDLVWCVGLKTQRIGSR</sequence>
<feature type="compositionally biased region" description="Low complexity" evidence="1">
    <location>
        <begin position="117"/>
        <end position="129"/>
    </location>
</feature>
<evidence type="ECO:0000259" key="2">
    <source>
        <dbReference type="Pfam" id="PF01425"/>
    </source>
</evidence>
<protein>
    <submittedName>
        <fullName evidence="3">Amidase family protein</fullName>
    </submittedName>
</protein>
<dbReference type="InterPro" id="IPR023631">
    <property type="entry name" value="Amidase_dom"/>
</dbReference>
<accession>A0ABN0R927</accession>
<dbReference type="Pfam" id="PF01425">
    <property type="entry name" value="Amidase"/>
    <property type="match status" value="1"/>
</dbReference>
<dbReference type="EMBL" id="JAOL01000052">
    <property type="protein sequence ID" value="EUA93673.1"/>
    <property type="molecule type" value="Genomic_DNA"/>
</dbReference>
<dbReference type="SUPFAM" id="SSF75304">
    <property type="entry name" value="Amidase signature (AS) enzymes"/>
    <property type="match status" value="1"/>
</dbReference>
<feature type="domain" description="Amidase" evidence="2">
    <location>
        <begin position="2"/>
        <end position="110"/>
    </location>
</feature>
<dbReference type="Gene3D" id="3.90.1300.10">
    <property type="entry name" value="Amidase signature (AS) domain"/>
    <property type="match status" value="1"/>
</dbReference>
<dbReference type="InterPro" id="IPR036928">
    <property type="entry name" value="AS_sf"/>
</dbReference>
<dbReference type="Proteomes" id="UP000020681">
    <property type="component" value="Unassembled WGS sequence"/>
</dbReference>
<evidence type="ECO:0000313" key="4">
    <source>
        <dbReference type="Proteomes" id="UP000020681"/>
    </source>
</evidence>
<reference evidence="3 4" key="1">
    <citation type="submission" date="2014-01" db="EMBL/GenBank/DDBJ databases">
        <authorList>
            <person name="Dobos K."/>
            <person name="Lenaerts A."/>
            <person name="Ordway D."/>
            <person name="DeGroote M.A."/>
            <person name="Parker T."/>
            <person name="Sizemore C."/>
            <person name="Tallon L.J."/>
            <person name="Sadzewicz L.K."/>
            <person name="Sengamalay N."/>
            <person name="Fraser C.M."/>
            <person name="Hine E."/>
            <person name="Shefchek K.A."/>
            <person name="Das S.P."/>
            <person name="Tettelin H."/>
        </authorList>
    </citation>
    <scope>NUCLEOTIDE SEQUENCE [LARGE SCALE GENOMIC DNA]</scope>
    <source>
        <strain evidence="3 4">Harvey</strain>
    </source>
</reference>
<gene>
    <name evidence="3" type="ORF">I551_9068</name>
</gene>
<proteinExistence type="predicted"/>
<organism evidence="3 4">
    <name type="scientific">Mycobacterium ulcerans str. Harvey</name>
    <dbReference type="NCBI Taxonomy" id="1299332"/>
    <lineage>
        <taxon>Bacteria</taxon>
        <taxon>Bacillati</taxon>
        <taxon>Actinomycetota</taxon>
        <taxon>Actinomycetes</taxon>
        <taxon>Mycobacteriales</taxon>
        <taxon>Mycobacteriaceae</taxon>
        <taxon>Mycobacterium</taxon>
        <taxon>Mycobacterium ulcerans group</taxon>
    </lineage>
</organism>